<keyword evidence="3" id="KW-1185">Reference proteome</keyword>
<dbReference type="Proteomes" id="UP001373714">
    <property type="component" value="Unassembled WGS sequence"/>
</dbReference>
<sequence>MNTFGPTFGPEQSEGEAVLQNCIARSPPPDLTSPAILNRPKDADLVRIHGINYDIDLVYIKISPKALAVELLDLNLPDEQWKKQKLDEEKTAGASVRNQWFTPEGKWAPGEGDKARRLLPVTRAVFEVLNRRLGVTEYNGPIAFGKDGAYDPTEVEEIKIESLEEALVFIDELEKIPLRPDEAGRAQEAYIRAQRHIKAIQDKKREEMMNAQIQAEILRAQEAKEEEENYNLNYDEGSSSDSDDAYSPIESPEMLSRKRPLRNPAKPIPFGKHIPPGPDEDRYPEHFKEFTKSTYKAVRNKVASVDWTVENPLLIKNRSGADTWDIAIHDFHAERLRIVCERARPGLFKNRPTSITANFGPEFDLYDPRLWVLDDDTPEPDDDPSEFARFGQNSLQYMMDIMRIKWHEMAVLDLFYVDDPAYNTSDFDDNPTEEEDKYRKKFPTPGFRTKEPIIHTFDRMTANRRAVLNVALKLFITDLDIPNLDADLRELAKYAIFKYIDADPPDDIQMRESLLVLWELTKVITIITGEQQQQQQQLGRSEECTC</sequence>
<accession>A0AAV9UWZ1</accession>
<comment type="caution">
    <text evidence="2">The sequence shown here is derived from an EMBL/GenBank/DDBJ whole genome shotgun (WGS) entry which is preliminary data.</text>
</comment>
<dbReference type="AlphaFoldDB" id="A0AAV9UWZ1"/>
<organism evidence="2 3">
    <name type="scientific">Orbilia blumenaviensis</name>
    <dbReference type="NCBI Taxonomy" id="1796055"/>
    <lineage>
        <taxon>Eukaryota</taxon>
        <taxon>Fungi</taxon>
        <taxon>Dikarya</taxon>
        <taxon>Ascomycota</taxon>
        <taxon>Pezizomycotina</taxon>
        <taxon>Orbiliomycetes</taxon>
        <taxon>Orbiliales</taxon>
        <taxon>Orbiliaceae</taxon>
        <taxon>Orbilia</taxon>
    </lineage>
</organism>
<dbReference type="EMBL" id="JAVHNS010000006">
    <property type="protein sequence ID" value="KAK6352117.1"/>
    <property type="molecule type" value="Genomic_DNA"/>
</dbReference>
<evidence type="ECO:0000313" key="3">
    <source>
        <dbReference type="Proteomes" id="UP001373714"/>
    </source>
</evidence>
<protein>
    <submittedName>
        <fullName evidence="2">Uncharacterized protein</fullName>
    </submittedName>
</protein>
<gene>
    <name evidence="2" type="ORF">TWF730_008948</name>
</gene>
<reference evidence="2 3" key="1">
    <citation type="submission" date="2019-10" db="EMBL/GenBank/DDBJ databases">
        <authorList>
            <person name="Palmer J.M."/>
        </authorList>
    </citation>
    <scope>NUCLEOTIDE SEQUENCE [LARGE SCALE GENOMIC DNA]</scope>
    <source>
        <strain evidence="2 3">TWF730</strain>
    </source>
</reference>
<evidence type="ECO:0000313" key="2">
    <source>
        <dbReference type="EMBL" id="KAK6352117.1"/>
    </source>
</evidence>
<proteinExistence type="predicted"/>
<evidence type="ECO:0000256" key="1">
    <source>
        <dbReference type="SAM" id="MobiDB-lite"/>
    </source>
</evidence>
<name>A0AAV9UWZ1_9PEZI</name>
<feature type="region of interest" description="Disordered" evidence="1">
    <location>
        <begin position="232"/>
        <end position="279"/>
    </location>
</feature>